<dbReference type="STRING" id="3055.A0A2K3D6P9"/>
<reference evidence="4 5" key="1">
    <citation type="journal article" date="2007" name="Science">
        <title>The Chlamydomonas genome reveals the evolution of key animal and plant functions.</title>
        <authorList>
            <person name="Merchant S.S."/>
            <person name="Prochnik S.E."/>
            <person name="Vallon O."/>
            <person name="Harris E.H."/>
            <person name="Karpowicz S.J."/>
            <person name="Witman G.B."/>
            <person name="Terry A."/>
            <person name="Salamov A."/>
            <person name="Fritz-Laylin L.K."/>
            <person name="Marechal-Drouard L."/>
            <person name="Marshall W.F."/>
            <person name="Qu L.H."/>
            <person name="Nelson D.R."/>
            <person name="Sanderfoot A.A."/>
            <person name="Spalding M.H."/>
            <person name="Kapitonov V.V."/>
            <person name="Ren Q."/>
            <person name="Ferris P."/>
            <person name="Lindquist E."/>
            <person name="Shapiro H."/>
            <person name="Lucas S.M."/>
            <person name="Grimwood J."/>
            <person name="Schmutz J."/>
            <person name="Cardol P."/>
            <person name="Cerutti H."/>
            <person name="Chanfreau G."/>
            <person name="Chen C.L."/>
            <person name="Cognat V."/>
            <person name="Croft M.T."/>
            <person name="Dent R."/>
            <person name="Dutcher S."/>
            <person name="Fernandez E."/>
            <person name="Fukuzawa H."/>
            <person name="Gonzalez-Ballester D."/>
            <person name="Gonzalez-Halphen D."/>
            <person name="Hallmann A."/>
            <person name="Hanikenne M."/>
            <person name="Hippler M."/>
            <person name="Inwood W."/>
            <person name="Jabbari K."/>
            <person name="Kalanon M."/>
            <person name="Kuras R."/>
            <person name="Lefebvre P.A."/>
            <person name="Lemaire S.D."/>
            <person name="Lobanov A.V."/>
            <person name="Lohr M."/>
            <person name="Manuell A."/>
            <person name="Meier I."/>
            <person name="Mets L."/>
            <person name="Mittag M."/>
            <person name="Mittelmeier T."/>
            <person name="Moroney J.V."/>
            <person name="Moseley J."/>
            <person name="Napoli C."/>
            <person name="Nedelcu A.M."/>
            <person name="Niyogi K."/>
            <person name="Novoselov S.V."/>
            <person name="Paulsen I.T."/>
            <person name="Pazour G."/>
            <person name="Purton S."/>
            <person name="Ral J.P."/>
            <person name="Riano-Pachon D.M."/>
            <person name="Riekhof W."/>
            <person name="Rymarquis L."/>
            <person name="Schroda M."/>
            <person name="Stern D."/>
            <person name="Umen J."/>
            <person name="Willows R."/>
            <person name="Wilson N."/>
            <person name="Zimmer S.L."/>
            <person name="Allmer J."/>
            <person name="Balk J."/>
            <person name="Bisova K."/>
            <person name="Chen C.J."/>
            <person name="Elias M."/>
            <person name="Gendler K."/>
            <person name="Hauser C."/>
            <person name="Lamb M.R."/>
            <person name="Ledford H."/>
            <person name="Long J.C."/>
            <person name="Minagawa J."/>
            <person name="Page M.D."/>
            <person name="Pan J."/>
            <person name="Pootakham W."/>
            <person name="Roje S."/>
            <person name="Rose A."/>
            <person name="Stahlberg E."/>
            <person name="Terauchi A.M."/>
            <person name="Yang P."/>
            <person name="Ball S."/>
            <person name="Bowler C."/>
            <person name="Dieckmann C.L."/>
            <person name="Gladyshev V.N."/>
            <person name="Green P."/>
            <person name="Jorgensen R."/>
            <person name="Mayfield S."/>
            <person name="Mueller-Roeber B."/>
            <person name="Rajamani S."/>
            <person name="Sayre R.T."/>
            <person name="Brokstein P."/>
            <person name="Dubchak I."/>
            <person name="Goodstein D."/>
            <person name="Hornick L."/>
            <person name="Huang Y.W."/>
            <person name="Jhaveri J."/>
            <person name="Luo Y."/>
            <person name="Martinez D."/>
            <person name="Ngau W.C."/>
            <person name="Otillar B."/>
            <person name="Poliakov A."/>
            <person name="Porter A."/>
            <person name="Szajkowski L."/>
            <person name="Werner G."/>
            <person name="Zhou K."/>
            <person name="Grigoriev I.V."/>
            <person name="Rokhsar D.S."/>
            <person name="Grossman A.R."/>
        </authorList>
    </citation>
    <scope>NUCLEOTIDE SEQUENCE [LARGE SCALE GENOMIC DNA]</scope>
    <source>
        <strain evidence="5">CC-503</strain>
    </source>
</reference>
<dbReference type="Proteomes" id="UP000006906">
    <property type="component" value="Chromosome 12"/>
</dbReference>
<dbReference type="InParanoid" id="A0A2K3D6P9"/>
<dbReference type="SUPFAM" id="SSF52788">
    <property type="entry name" value="Phosphotyrosine protein phosphatases I"/>
    <property type="match status" value="1"/>
</dbReference>
<evidence type="ECO:0000259" key="3">
    <source>
        <dbReference type="SMART" id="SM00226"/>
    </source>
</evidence>
<proteinExistence type="predicted"/>
<feature type="region of interest" description="Disordered" evidence="2">
    <location>
        <begin position="159"/>
        <end position="180"/>
    </location>
</feature>
<dbReference type="InterPro" id="IPR050438">
    <property type="entry name" value="LMW_PTPase"/>
</dbReference>
<dbReference type="Gene3D" id="3.40.50.2300">
    <property type="match status" value="1"/>
</dbReference>
<dbReference type="GeneID" id="5719546"/>
<dbReference type="EMBL" id="CM008973">
    <property type="protein sequence ID" value="PNW76205.1"/>
    <property type="molecule type" value="Genomic_DNA"/>
</dbReference>
<dbReference type="GO" id="GO:0004725">
    <property type="term" value="F:protein tyrosine phosphatase activity"/>
    <property type="evidence" value="ECO:0000318"/>
    <property type="project" value="GO_Central"/>
</dbReference>
<dbReference type="Pfam" id="PF01451">
    <property type="entry name" value="LMWPc"/>
    <property type="match status" value="1"/>
</dbReference>
<dbReference type="InterPro" id="IPR023485">
    <property type="entry name" value="Ptyr_pPase"/>
</dbReference>
<evidence type="ECO:0000313" key="5">
    <source>
        <dbReference type="Proteomes" id="UP000006906"/>
    </source>
</evidence>
<evidence type="ECO:0000256" key="1">
    <source>
        <dbReference type="ARBA" id="ARBA00013064"/>
    </source>
</evidence>
<dbReference type="PANTHER" id="PTHR11717:SF7">
    <property type="entry name" value="LOW MOLECULAR WEIGHT PHOSPHOTYROSINE PROTEIN PHOSPHATASE"/>
    <property type="match status" value="1"/>
</dbReference>
<dbReference type="EC" id="3.1.3.48" evidence="1"/>
<sequence>MLSTFQPVCPNATRRHAQLSNQASHPLLGPFRPCKGTHARAAVVGAASMGSVAPPTGTLAAETLAESVERVVVSPVFRTGPWDAQRMAQQRAVHQAHILLVSESDACRSVLAAAALRRLLAEAGLAEAVVLDTCGTRPYNLGEEPEASALAAAEALGLMEPHSPSSPSSSANGGPQPPHRARLFSAAEDMVGADLVLVMDKYTAGDVMREVSSFDLVNRSQPLTYKVRRLGEFCDWVPPQPSASDVAAAVAAPPPEYGSEGDELDIEDPLYGNLGGDEEARAVLRTARAITRCCQGLVAFLSHLQAEQQQQLLQAQPSAGSVGSKEGAVQEGAVAATEGGALGPALRAHLLGMAPAAWLAPPMLSPRVDREQLPAF</sequence>
<evidence type="ECO:0000313" key="4">
    <source>
        <dbReference type="EMBL" id="PNW76205.1"/>
    </source>
</evidence>
<protein>
    <recommendedName>
        <fullName evidence="1">protein-tyrosine-phosphatase</fullName>
        <ecNumber evidence="1">3.1.3.48</ecNumber>
    </recommendedName>
</protein>
<dbReference type="RefSeq" id="XP_001693937.2">
    <property type="nucleotide sequence ID" value="XM_001693885.2"/>
</dbReference>
<dbReference type="InterPro" id="IPR036196">
    <property type="entry name" value="Ptyr_pPase_sf"/>
</dbReference>
<gene>
    <name evidence="4" type="ORF">CHLRE_12g543900v5</name>
</gene>
<organism evidence="4 5">
    <name type="scientific">Chlamydomonas reinhardtii</name>
    <name type="common">Chlamydomonas smithii</name>
    <dbReference type="NCBI Taxonomy" id="3055"/>
    <lineage>
        <taxon>Eukaryota</taxon>
        <taxon>Viridiplantae</taxon>
        <taxon>Chlorophyta</taxon>
        <taxon>core chlorophytes</taxon>
        <taxon>Chlorophyceae</taxon>
        <taxon>CS clade</taxon>
        <taxon>Chlamydomonadales</taxon>
        <taxon>Chlamydomonadaceae</taxon>
        <taxon>Chlamydomonas</taxon>
    </lineage>
</organism>
<dbReference type="KEGG" id="cre:CHLRE_12g543900v5"/>
<dbReference type="PaxDb" id="3055-EDP02873"/>
<dbReference type="Gramene" id="PNW76205">
    <property type="protein sequence ID" value="PNW76205"/>
    <property type="gene ID" value="CHLRE_12g543900v5"/>
</dbReference>
<evidence type="ECO:0000256" key="2">
    <source>
        <dbReference type="SAM" id="MobiDB-lite"/>
    </source>
</evidence>
<dbReference type="AlphaFoldDB" id="A0A2K3D6P9"/>
<dbReference type="OrthoDB" id="3388at2759"/>
<feature type="domain" description="Phosphotyrosine protein phosphatase I" evidence="3">
    <location>
        <begin position="96"/>
        <end position="300"/>
    </location>
</feature>
<dbReference type="SMART" id="SM00226">
    <property type="entry name" value="LMWPc"/>
    <property type="match status" value="1"/>
</dbReference>
<name>A0A2K3D6P9_CHLRE</name>
<accession>A0A2K3D6P9</accession>
<dbReference type="PANTHER" id="PTHR11717">
    <property type="entry name" value="LOW MOLECULAR WEIGHT PROTEIN TYROSINE PHOSPHATASE"/>
    <property type="match status" value="1"/>
</dbReference>
<keyword evidence="5" id="KW-1185">Reference proteome</keyword>
<dbReference type="ExpressionAtlas" id="A0A2K3D6P9">
    <property type="expression patterns" value="baseline"/>
</dbReference>
<feature type="compositionally biased region" description="Low complexity" evidence="2">
    <location>
        <begin position="159"/>
        <end position="174"/>
    </location>
</feature>